<sequence>MGHADSTIVARDVSPTPPTTLTTTTCESGSTEDTEMKVSLHEVWTSNLEEEFEKLRSHIADYPYVAMDTEFPGIVFNPQGDFRNKEQFNYRLIYCNVNMLKVIQVGFTLVNSEGRLPPNNDIWQFNLHFDLQEDAYAADSIELLQIAGIDFAKHKKEGISMAAFGELLTSSGLIVDERINWITFHSCFDFGYLMKCILLVNLPDDENEFFRIHNALFPTGFDIKMMLKQPGPLAANLNGSLQDVANQLQVPRIGEQHQAGSDSLLTAMTFFRLKERFFGDCWDKVFRDVKGRMFGLGS</sequence>
<keyword evidence="10" id="KW-0269">Exonuclease</keyword>
<dbReference type="SUPFAM" id="SSF53098">
    <property type="entry name" value="Ribonuclease H-like"/>
    <property type="match status" value="1"/>
</dbReference>
<comment type="similarity">
    <text evidence="4">Belongs to the CAF1 family.</text>
</comment>
<dbReference type="GO" id="GO:0046872">
    <property type="term" value="F:metal ion binding"/>
    <property type="evidence" value="ECO:0007669"/>
    <property type="project" value="UniProtKB-KW"/>
</dbReference>
<evidence type="ECO:0000256" key="10">
    <source>
        <dbReference type="ARBA" id="ARBA00022839"/>
    </source>
</evidence>
<evidence type="ECO:0000256" key="11">
    <source>
        <dbReference type="ARBA" id="ARBA00022884"/>
    </source>
</evidence>
<evidence type="ECO:0000256" key="8">
    <source>
        <dbReference type="ARBA" id="ARBA00022723"/>
    </source>
</evidence>
<keyword evidence="6" id="KW-0963">Cytoplasm</keyword>
<comment type="caution">
    <text evidence="16">The sequence shown here is derived from an EMBL/GenBank/DDBJ whole genome shotgun (WGS) entry which is preliminary data.</text>
</comment>
<dbReference type="Pfam" id="PF04857">
    <property type="entry name" value="CAF1"/>
    <property type="match status" value="2"/>
</dbReference>
<evidence type="ECO:0000256" key="15">
    <source>
        <dbReference type="SAM" id="MobiDB-lite"/>
    </source>
</evidence>
<evidence type="ECO:0000256" key="4">
    <source>
        <dbReference type="ARBA" id="ARBA00008372"/>
    </source>
</evidence>
<evidence type="ECO:0000313" key="16">
    <source>
        <dbReference type="EMBL" id="KAI1720981.1"/>
    </source>
</evidence>
<organism evidence="16 17">
    <name type="scientific">Ditylenchus destructor</name>
    <dbReference type="NCBI Taxonomy" id="166010"/>
    <lineage>
        <taxon>Eukaryota</taxon>
        <taxon>Metazoa</taxon>
        <taxon>Ecdysozoa</taxon>
        <taxon>Nematoda</taxon>
        <taxon>Chromadorea</taxon>
        <taxon>Rhabditida</taxon>
        <taxon>Tylenchina</taxon>
        <taxon>Tylenchomorpha</taxon>
        <taxon>Sphaerularioidea</taxon>
        <taxon>Anguinidae</taxon>
        <taxon>Anguininae</taxon>
        <taxon>Ditylenchus</taxon>
    </lineage>
</organism>
<evidence type="ECO:0000256" key="2">
    <source>
        <dbReference type="ARBA" id="ARBA00004123"/>
    </source>
</evidence>
<reference evidence="16" key="1">
    <citation type="submission" date="2022-01" db="EMBL/GenBank/DDBJ databases">
        <title>Genome Sequence Resource for Two Populations of Ditylenchus destructor, the Migratory Endoparasitic Phytonematode.</title>
        <authorList>
            <person name="Zhang H."/>
            <person name="Lin R."/>
            <person name="Xie B."/>
        </authorList>
    </citation>
    <scope>NUCLEOTIDE SEQUENCE</scope>
    <source>
        <strain evidence="16">BazhouSP</strain>
    </source>
</reference>
<dbReference type="AlphaFoldDB" id="A0AAD4NB02"/>
<evidence type="ECO:0000256" key="13">
    <source>
        <dbReference type="ARBA" id="ARBA00023163"/>
    </source>
</evidence>
<evidence type="ECO:0000256" key="12">
    <source>
        <dbReference type="ARBA" id="ARBA00023015"/>
    </source>
</evidence>
<dbReference type="GO" id="GO:0005737">
    <property type="term" value="C:cytoplasm"/>
    <property type="evidence" value="ECO:0007669"/>
    <property type="project" value="UniProtKB-SubCell"/>
</dbReference>
<dbReference type="GO" id="GO:0004535">
    <property type="term" value="F:poly(A)-specific ribonuclease activity"/>
    <property type="evidence" value="ECO:0007669"/>
    <property type="project" value="UniProtKB-EC"/>
</dbReference>
<dbReference type="InterPro" id="IPR012337">
    <property type="entry name" value="RNaseH-like_sf"/>
</dbReference>
<dbReference type="InterPro" id="IPR036397">
    <property type="entry name" value="RNaseH_sf"/>
</dbReference>
<keyword evidence="13" id="KW-0804">Transcription</keyword>
<name>A0AAD4NB02_9BILA</name>
<evidence type="ECO:0000256" key="5">
    <source>
        <dbReference type="ARBA" id="ARBA00012161"/>
    </source>
</evidence>
<dbReference type="InterPro" id="IPR006941">
    <property type="entry name" value="RNase_CAF1"/>
</dbReference>
<dbReference type="InterPro" id="IPR039637">
    <property type="entry name" value="CNOT7/CNOT8/Pop2"/>
</dbReference>
<dbReference type="GO" id="GO:0005634">
    <property type="term" value="C:nucleus"/>
    <property type="evidence" value="ECO:0007669"/>
    <property type="project" value="UniProtKB-SubCell"/>
</dbReference>
<evidence type="ECO:0000256" key="7">
    <source>
        <dbReference type="ARBA" id="ARBA00022722"/>
    </source>
</evidence>
<comment type="subcellular location">
    <subcellularLocation>
        <location evidence="3">Cytoplasm</location>
    </subcellularLocation>
    <subcellularLocation>
        <location evidence="2">Nucleus</location>
    </subcellularLocation>
</comment>
<dbReference type="EMBL" id="JAKKPZ010000005">
    <property type="protein sequence ID" value="KAI1720981.1"/>
    <property type="molecule type" value="Genomic_DNA"/>
</dbReference>
<dbReference type="GO" id="GO:0003723">
    <property type="term" value="F:RNA binding"/>
    <property type="evidence" value="ECO:0007669"/>
    <property type="project" value="UniProtKB-KW"/>
</dbReference>
<dbReference type="Proteomes" id="UP001201812">
    <property type="component" value="Unassembled WGS sequence"/>
</dbReference>
<keyword evidence="9" id="KW-0378">Hydrolase</keyword>
<comment type="catalytic activity">
    <reaction evidence="1">
        <text>Exonucleolytic cleavage of poly(A) to 5'-AMP.</text>
        <dbReference type="EC" id="3.1.13.4"/>
    </reaction>
</comment>
<proteinExistence type="inferred from homology"/>
<evidence type="ECO:0000256" key="14">
    <source>
        <dbReference type="ARBA" id="ARBA00023242"/>
    </source>
</evidence>
<accession>A0AAD4NB02</accession>
<evidence type="ECO:0000256" key="3">
    <source>
        <dbReference type="ARBA" id="ARBA00004496"/>
    </source>
</evidence>
<keyword evidence="11" id="KW-0694">RNA-binding</keyword>
<feature type="compositionally biased region" description="Low complexity" evidence="15">
    <location>
        <begin position="19"/>
        <end position="31"/>
    </location>
</feature>
<keyword evidence="7" id="KW-0540">Nuclease</keyword>
<feature type="region of interest" description="Disordered" evidence="15">
    <location>
        <begin position="1"/>
        <end position="32"/>
    </location>
</feature>
<evidence type="ECO:0000313" key="17">
    <source>
        <dbReference type="Proteomes" id="UP001201812"/>
    </source>
</evidence>
<dbReference type="PANTHER" id="PTHR10797">
    <property type="entry name" value="CCR4-NOT TRANSCRIPTION COMPLEX SUBUNIT"/>
    <property type="match status" value="1"/>
</dbReference>
<gene>
    <name evidence="16" type="ORF">DdX_05232</name>
</gene>
<dbReference type="Gene3D" id="3.30.420.10">
    <property type="entry name" value="Ribonuclease H-like superfamily/Ribonuclease H"/>
    <property type="match status" value="1"/>
</dbReference>
<protein>
    <recommendedName>
        <fullName evidence="5">poly(A)-specific ribonuclease</fullName>
        <ecNumber evidence="5">3.1.13.4</ecNumber>
    </recommendedName>
</protein>
<dbReference type="EC" id="3.1.13.4" evidence="5"/>
<keyword evidence="14" id="KW-0539">Nucleus</keyword>
<evidence type="ECO:0000256" key="9">
    <source>
        <dbReference type="ARBA" id="ARBA00022801"/>
    </source>
</evidence>
<evidence type="ECO:0000256" key="6">
    <source>
        <dbReference type="ARBA" id="ARBA00022490"/>
    </source>
</evidence>
<keyword evidence="8" id="KW-0479">Metal-binding</keyword>
<keyword evidence="17" id="KW-1185">Reference proteome</keyword>
<evidence type="ECO:0000256" key="1">
    <source>
        <dbReference type="ARBA" id="ARBA00001663"/>
    </source>
</evidence>
<keyword evidence="12" id="KW-0805">Transcription regulation</keyword>
<dbReference type="GO" id="GO:0030014">
    <property type="term" value="C:CCR4-NOT complex"/>
    <property type="evidence" value="ECO:0007669"/>
    <property type="project" value="InterPro"/>
</dbReference>